<dbReference type="PROSITE" id="PS50206">
    <property type="entry name" value="RHODANESE_3"/>
    <property type="match status" value="1"/>
</dbReference>
<dbReference type="InterPro" id="IPR036873">
    <property type="entry name" value="Rhodanese-like_dom_sf"/>
</dbReference>
<dbReference type="Gene3D" id="3.40.250.10">
    <property type="entry name" value="Rhodanese-like domain"/>
    <property type="match status" value="1"/>
</dbReference>
<dbReference type="Pfam" id="PF17773">
    <property type="entry name" value="UPF0176_N"/>
    <property type="match status" value="1"/>
</dbReference>
<dbReference type="AlphaFoldDB" id="A0AAV8UMM2"/>
<dbReference type="PANTHER" id="PTHR43268">
    <property type="entry name" value="THIOSULFATE SULFURTRANSFERASE/RHODANESE-LIKE DOMAIN-CONTAINING PROTEIN 2"/>
    <property type="match status" value="1"/>
</dbReference>
<dbReference type="HAMAP" id="MF_00469">
    <property type="entry name" value="TrhO"/>
    <property type="match status" value="1"/>
</dbReference>
<comment type="caution">
    <text evidence="3">The sequence shown here is derived from an EMBL/GenBank/DDBJ whole genome shotgun (WGS) entry which is preliminary data.</text>
</comment>
<dbReference type="InterPro" id="IPR020936">
    <property type="entry name" value="TrhO"/>
</dbReference>
<name>A0AAV8UMM2_9RHOD</name>
<feature type="region of interest" description="Disordered" evidence="1">
    <location>
        <begin position="308"/>
        <end position="329"/>
    </location>
</feature>
<dbReference type="SMART" id="SM00450">
    <property type="entry name" value="RHOD"/>
    <property type="match status" value="1"/>
</dbReference>
<dbReference type="Gene3D" id="3.30.70.100">
    <property type="match status" value="1"/>
</dbReference>
<dbReference type="PANTHER" id="PTHR43268:SF6">
    <property type="entry name" value="THIOSULFATE SULFURTRANSFERASE_RHODANESE-LIKE DOMAIN-CONTAINING PROTEIN 2"/>
    <property type="match status" value="1"/>
</dbReference>
<sequence>MKEAKVLLYYLYREIVDVEGEKDWQLRTCEELDILGRVRIAREGINGTVGGAVDSIVEYEKRMTKRELFRGIDFKSSMAESVPFSNLFIQVRPEVVTLGVDRSKVDLSAAGVHLTPEEFHEEILQADDHTVVIDIRNEYESKIGKFEGAVGAPLRQFSDLPRVATSLVDQLQLKDKKVLMYCTGGVRCELGSALLRSYGVDQVFQLGGGIHNYLETFRSGGLFLGKNFVFDERIAVGPPDKEPQHQLAFGRCDRCEESFDDYSAGRRCRYCRVLVLVCDNCAEASCEFECTNCPALVSKPTKTRRKRKEKWSAASADVPENSAERVISF</sequence>
<dbReference type="SUPFAM" id="SSF52821">
    <property type="entry name" value="Rhodanese/Cell cycle control phosphatase"/>
    <property type="match status" value="1"/>
</dbReference>
<dbReference type="InterPro" id="IPR001763">
    <property type="entry name" value="Rhodanese-like_dom"/>
</dbReference>
<accession>A0AAV8UMM2</accession>
<dbReference type="Proteomes" id="UP001157974">
    <property type="component" value="Unassembled WGS sequence"/>
</dbReference>
<reference evidence="3 4" key="1">
    <citation type="journal article" date="2023" name="Nat. Commun.">
        <title>Origin of minicircular mitochondrial genomes in red algae.</title>
        <authorList>
            <person name="Lee Y."/>
            <person name="Cho C.H."/>
            <person name="Lee Y.M."/>
            <person name="Park S.I."/>
            <person name="Yang J.H."/>
            <person name="West J.A."/>
            <person name="Bhattacharya D."/>
            <person name="Yoon H.S."/>
        </authorList>
    </citation>
    <scope>NUCLEOTIDE SEQUENCE [LARGE SCALE GENOMIC DNA]</scope>
    <source>
        <strain evidence="3 4">CCMP1338</strain>
        <tissue evidence="3">Whole cell</tissue>
    </source>
</reference>
<evidence type="ECO:0000313" key="3">
    <source>
        <dbReference type="EMBL" id="KAJ8903815.1"/>
    </source>
</evidence>
<dbReference type="InterPro" id="IPR040503">
    <property type="entry name" value="TRHO_N"/>
</dbReference>
<evidence type="ECO:0000256" key="1">
    <source>
        <dbReference type="SAM" id="MobiDB-lite"/>
    </source>
</evidence>
<evidence type="ECO:0000313" key="4">
    <source>
        <dbReference type="Proteomes" id="UP001157974"/>
    </source>
</evidence>
<dbReference type="InterPro" id="IPR022111">
    <property type="entry name" value="Rhodanese_C"/>
</dbReference>
<proteinExistence type="inferred from homology"/>
<feature type="domain" description="Rhodanese" evidence="2">
    <location>
        <begin position="126"/>
        <end position="222"/>
    </location>
</feature>
<organism evidence="3 4">
    <name type="scientific">Rhodosorus marinus</name>
    <dbReference type="NCBI Taxonomy" id="101924"/>
    <lineage>
        <taxon>Eukaryota</taxon>
        <taxon>Rhodophyta</taxon>
        <taxon>Stylonematophyceae</taxon>
        <taxon>Stylonematales</taxon>
        <taxon>Stylonemataceae</taxon>
        <taxon>Rhodosorus</taxon>
    </lineage>
</organism>
<gene>
    <name evidence="3" type="ORF">NDN08_000348</name>
</gene>
<evidence type="ECO:0000259" key="2">
    <source>
        <dbReference type="PROSITE" id="PS50206"/>
    </source>
</evidence>
<dbReference type="Pfam" id="PF12368">
    <property type="entry name" value="Rhodanese_C"/>
    <property type="match status" value="1"/>
</dbReference>
<keyword evidence="4" id="KW-1185">Reference proteome</keyword>
<protein>
    <recommendedName>
        <fullName evidence="2">Rhodanese domain-containing protein</fullName>
    </recommendedName>
</protein>
<dbReference type="EMBL" id="JAMWBK010000006">
    <property type="protein sequence ID" value="KAJ8903815.1"/>
    <property type="molecule type" value="Genomic_DNA"/>
</dbReference>
<dbReference type="Pfam" id="PF00581">
    <property type="entry name" value="Rhodanese"/>
    <property type="match status" value="1"/>
</dbReference>